<accession>A0A4Q1VC62</accession>
<dbReference type="EMBL" id="MZXW01000017">
    <property type="protein sequence ID" value="RXT47717.1"/>
    <property type="molecule type" value="Genomic_DNA"/>
</dbReference>
<reference evidence="1 2" key="1">
    <citation type="submission" date="2017-03" db="EMBL/GenBank/DDBJ databases">
        <authorList>
            <person name="Safronova V.I."/>
            <person name="Sazanova A.L."/>
            <person name="Chirak E.R."/>
        </authorList>
    </citation>
    <scope>NUCLEOTIDE SEQUENCE [LARGE SCALE GENOMIC DNA]</scope>
    <source>
        <strain evidence="1 2">Opo-243</strain>
    </source>
</reference>
<dbReference type="Proteomes" id="UP000290819">
    <property type="component" value="Unassembled WGS sequence"/>
</dbReference>
<sequence length="139" mass="15479">MPCYSIRIAILVITFLIAACQTPVRAGGTCILRPEPIRLRSEVVNWNIELRQGEECVQGLRWSTLLIDQVLVLNQPKFGRIAINGPSFRYIAGSSNESDTFRLLVKGSALRVQGETTIEATINIGDAPSRTRRWEPAAR</sequence>
<dbReference type="PROSITE" id="PS51257">
    <property type="entry name" value="PROKAR_LIPOPROTEIN"/>
    <property type="match status" value="1"/>
</dbReference>
<organism evidence="1 2">
    <name type="scientific">Bradyrhizobium betae</name>
    <dbReference type="NCBI Taxonomy" id="244734"/>
    <lineage>
        <taxon>Bacteria</taxon>
        <taxon>Pseudomonadati</taxon>
        <taxon>Pseudomonadota</taxon>
        <taxon>Alphaproteobacteria</taxon>
        <taxon>Hyphomicrobiales</taxon>
        <taxon>Nitrobacteraceae</taxon>
        <taxon>Bradyrhizobium</taxon>
    </lineage>
</organism>
<dbReference type="AlphaFoldDB" id="A0A4Q1VC62"/>
<keyword evidence="2" id="KW-1185">Reference proteome</keyword>
<proteinExistence type="predicted"/>
<protein>
    <submittedName>
        <fullName evidence="1">Uncharacterized protein</fullName>
    </submittedName>
</protein>
<comment type="caution">
    <text evidence="1">The sequence shown here is derived from an EMBL/GenBank/DDBJ whole genome shotgun (WGS) entry which is preliminary data.</text>
</comment>
<evidence type="ECO:0000313" key="2">
    <source>
        <dbReference type="Proteomes" id="UP000290819"/>
    </source>
</evidence>
<name>A0A4Q1VC62_9BRAD</name>
<gene>
    <name evidence="1" type="ORF">B5V03_15710</name>
</gene>
<evidence type="ECO:0000313" key="1">
    <source>
        <dbReference type="EMBL" id="RXT47717.1"/>
    </source>
</evidence>